<dbReference type="Gene3D" id="3.40.395.10">
    <property type="entry name" value="Adenoviral Proteinase, Chain A"/>
    <property type="match status" value="1"/>
</dbReference>
<evidence type="ECO:0000313" key="2">
    <source>
        <dbReference type="Proteomes" id="UP000215914"/>
    </source>
</evidence>
<evidence type="ECO:0008006" key="3">
    <source>
        <dbReference type="Google" id="ProtNLM"/>
    </source>
</evidence>
<comment type="caution">
    <text evidence="1">The sequence shown here is derived from an EMBL/GenBank/DDBJ whole genome shotgun (WGS) entry which is preliminary data.</text>
</comment>
<organism evidence="1 2">
    <name type="scientific">Helianthus annuus</name>
    <name type="common">Common sunflower</name>
    <dbReference type="NCBI Taxonomy" id="4232"/>
    <lineage>
        <taxon>Eukaryota</taxon>
        <taxon>Viridiplantae</taxon>
        <taxon>Streptophyta</taxon>
        <taxon>Embryophyta</taxon>
        <taxon>Tracheophyta</taxon>
        <taxon>Spermatophyta</taxon>
        <taxon>Magnoliopsida</taxon>
        <taxon>eudicotyledons</taxon>
        <taxon>Gunneridae</taxon>
        <taxon>Pentapetalae</taxon>
        <taxon>asterids</taxon>
        <taxon>campanulids</taxon>
        <taxon>Asterales</taxon>
        <taxon>Asteraceae</taxon>
        <taxon>Asteroideae</taxon>
        <taxon>Heliantheae alliance</taxon>
        <taxon>Heliantheae</taxon>
        <taxon>Helianthus</taxon>
    </lineage>
</organism>
<evidence type="ECO:0000313" key="1">
    <source>
        <dbReference type="EMBL" id="KAF5807456.1"/>
    </source>
</evidence>
<keyword evidence="2" id="KW-1185">Reference proteome</keyword>
<dbReference type="Proteomes" id="UP000215914">
    <property type="component" value="Unassembled WGS sequence"/>
</dbReference>
<sequence length="177" mass="20660">MKTFSVRMTDAGAYEFIGLKMVFFPILENDQYYLIVFDLKNDAITVIDHRPDRTPLVGIRDHQDYYIKDTPYKVKHMMDTYLERSEHPAKDEIAAAKIERCNIKWATPAHPMDSAVFLMQHMQKFNGINEPFECGFSSHWKKKQKQILALRKKFATRMLLSDVNLMNAKVREAALSV</sequence>
<protein>
    <recommendedName>
        <fullName evidence="3">Ubiquitin-like protease family profile domain-containing protein</fullName>
    </recommendedName>
</protein>
<name>A0A9K3NP36_HELAN</name>
<dbReference type="Gramene" id="mRNA:HanXRQr2_Chr05g0233941">
    <property type="protein sequence ID" value="mRNA:HanXRQr2_Chr05g0233941"/>
    <property type="gene ID" value="HanXRQr2_Chr05g0233941"/>
</dbReference>
<dbReference type="EMBL" id="MNCJ02000320">
    <property type="protein sequence ID" value="KAF5807456.1"/>
    <property type="molecule type" value="Genomic_DNA"/>
</dbReference>
<dbReference type="AlphaFoldDB" id="A0A9K3NP36"/>
<reference evidence="1" key="2">
    <citation type="submission" date="2020-06" db="EMBL/GenBank/DDBJ databases">
        <title>Helianthus annuus Genome sequencing and assembly Release 2.</title>
        <authorList>
            <person name="Gouzy J."/>
            <person name="Langlade N."/>
            <person name="Munos S."/>
        </authorList>
    </citation>
    <scope>NUCLEOTIDE SEQUENCE</scope>
    <source>
        <tissue evidence="1">Leaves</tissue>
    </source>
</reference>
<reference evidence="1" key="1">
    <citation type="journal article" date="2017" name="Nature">
        <title>The sunflower genome provides insights into oil metabolism, flowering and Asterid evolution.</title>
        <authorList>
            <person name="Badouin H."/>
            <person name="Gouzy J."/>
            <person name="Grassa C.J."/>
            <person name="Murat F."/>
            <person name="Staton S.E."/>
            <person name="Cottret L."/>
            <person name="Lelandais-Briere C."/>
            <person name="Owens G.L."/>
            <person name="Carrere S."/>
            <person name="Mayjonade B."/>
            <person name="Legrand L."/>
            <person name="Gill N."/>
            <person name="Kane N.C."/>
            <person name="Bowers J.E."/>
            <person name="Hubner S."/>
            <person name="Bellec A."/>
            <person name="Berard A."/>
            <person name="Berges H."/>
            <person name="Blanchet N."/>
            <person name="Boniface M.C."/>
            <person name="Brunel D."/>
            <person name="Catrice O."/>
            <person name="Chaidir N."/>
            <person name="Claudel C."/>
            <person name="Donnadieu C."/>
            <person name="Faraut T."/>
            <person name="Fievet G."/>
            <person name="Helmstetter N."/>
            <person name="King M."/>
            <person name="Knapp S.J."/>
            <person name="Lai Z."/>
            <person name="Le Paslier M.C."/>
            <person name="Lippi Y."/>
            <person name="Lorenzon L."/>
            <person name="Mandel J.R."/>
            <person name="Marage G."/>
            <person name="Marchand G."/>
            <person name="Marquand E."/>
            <person name="Bret-Mestries E."/>
            <person name="Morien E."/>
            <person name="Nambeesan S."/>
            <person name="Nguyen T."/>
            <person name="Pegot-Espagnet P."/>
            <person name="Pouilly N."/>
            <person name="Raftis F."/>
            <person name="Sallet E."/>
            <person name="Schiex T."/>
            <person name="Thomas J."/>
            <person name="Vandecasteele C."/>
            <person name="Vares D."/>
            <person name="Vear F."/>
            <person name="Vautrin S."/>
            <person name="Crespi M."/>
            <person name="Mangin B."/>
            <person name="Burke J.M."/>
            <person name="Salse J."/>
            <person name="Munos S."/>
            <person name="Vincourt P."/>
            <person name="Rieseberg L.H."/>
            <person name="Langlade N.B."/>
        </authorList>
    </citation>
    <scope>NUCLEOTIDE SEQUENCE</scope>
    <source>
        <tissue evidence="1">Leaves</tissue>
    </source>
</reference>
<accession>A0A9K3NP36</accession>
<gene>
    <name evidence="1" type="ORF">HanXRQr2_Chr05g0233941</name>
</gene>
<proteinExistence type="predicted"/>